<keyword evidence="2" id="KW-1185">Reference proteome</keyword>
<organism evidence="1 2">
    <name type="scientific">Lentilactobacillus parafarraginis F0439</name>
    <dbReference type="NCBI Taxonomy" id="797515"/>
    <lineage>
        <taxon>Bacteria</taxon>
        <taxon>Bacillati</taxon>
        <taxon>Bacillota</taxon>
        <taxon>Bacilli</taxon>
        <taxon>Lactobacillales</taxon>
        <taxon>Lactobacillaceae</taxon>
        <taxon>Lentilactobacillus</taxon>
    </lineage>
</organism>
<protein>
    <recommendedName>
        <fullName evidence="3">Phage protein</fullName>
    </recommendedName>
</protein>
<evidence type="ECO:0000313" key="2">
    <source>
        <dbReference type="Proteomes" id="UP000004625"/>
    </source>
</evidence>
<dbReference type="HOGENOM" id="CLU_165422_0_0_9"/>
<evidence type="ECO:0008006" key="3">
    <source>
        <dbReference type="Google" id="ProtNLM"/>
    </source>
</evidence>
<dbReference type="EMBL" id="AGEY01000034">
    <property type="protein sequence ID" value="EHL99842.1"/>
    <property type="molecule type" value="Genomic_DNA"/>
</dbReference>
<dbReference type="AlphaFoldDB" id="G9ZM77"/>
<dbReference type="eggNOG" id="ENOG5033670">
    <property type="taxonomic scope" value="Bacteria"/>
</dbReference>
<gene>
    <name evidence="1" type="ORF">HMPREF9103_00825</name>
</gene>
<name>G9ZM77_9LACO</name>
<comment type="caution">
    <text evidence="1">The sequence shown here is derived from an EMBL/GenBank/DDBJ whole genome shotgun (WGS) entry which is preliminary data.</text>
</comment>
<evidence type="ECO:0000313" key="1">
    <source>
        <dbReference type="EMBL" id="EHL99842.1"/>
    </source>
</evidence>
<proteinExistence type="predicted"/>
<accession>G9ZM77</accession>
<dbReference type="Proteomes" id="UP000004625">
    <property type="component" value="Unassembled WGS sequence"/>
</dbReference>
<dbReference type="STRING" id="797515.HMPREF9103_00825"/>
<sequence length="94" mass="10864">MKMKYQKKPVVIEAFKWTADQEQLEDPEWIIKAFKNGTAALIDKGTPNVKLVIKTLEGNHIANRGDYIIQGVHGELYPCKPDIFEETYDRVEEK</sequence>
<dbReference type="PATRIC" id="fig|797515.3.peg.767"/>
<reference evidence="1 2" key="1">
    <citation type="submission" date="2011-09" db="EMBL/GenBank/DDBJ databases">
        <authorList>
            <person name="Weinstock G."/>
            <person name="Sodergren E."/>
            <person name="Clifton S."/>
            <person name="Fulton L."/>
            <person name="Fulton B."/>
            <person name="Courtney L."/>
            <person name="Fronick C."/>
            <person name="Harrison M."/>
            <person name="Strong C."/>
            <person name="Farmer C."/>
            <person name="Delahaunty K."/>
            <person name="Markovic C."/>
            <person name="Hall O."/>
            <person name="Minx P."/>
            <person name="Tomlinson C."/>
            <person name="Mitreva M."/>
            <person name="Hou S."/>
            <person name="Chen J."/>
            <person name="Wollam A."/>
            <person name="Pepin K.H."/>
            <person name="Johnson M."/>
            <person name="Bhonagiri V."/>
            <person name="Zhang X."/>
            <person name="Suruliraj S."/>
            <person name="Warren W."/>
            <person name="Chinwalla A."/>
            <person name="Mardis E.R."/>
            <person name="Wilson R.K."/>
        </authorList>
    </citation>
    <scope>NUCLEOTIDE SEQUENCE [LARGE SCALE GENOMIC DNA]</scope>
    <source>
        <strain evidence="1 2">F0439</strain>
    </source>
</reference>